<keyword evidence="2" id="KW-0812">Transmembrane</keyword>
<dbReference type="PANTHER" id="PTHR34473">
    <property type="entry name" value="UPF0699 TRANSMEMBRANE PROTEIN YDBS"/>
    <property type="match status" value="1"/>
</dbReference>
<feature type="transmembrane region" description="Helical" evidence="2">
    <location>
        <begin position="66"/>
        <end position="85"/>
    </location>
</feature>
<feature type="transmembrane region" description="Helical" evidence="2">
    <location>
        <begin position="91"/>
        <end position="109"/>
    </location>
</feature>
<evidence type="ECO:0000256" key="1">
    <source>
        <dbReference type="SAM" id="MobiDB-lite"/>
    </source>
</evidence>
<keyword evidence="5" id="KW-1185">Reference proteome</keyword>
<evidence type="ECO:0000313" key="5">
    <source>
        <dbReference type="Proteomes" id="UP001434337"/>
    </source>
</evidence>
<feature type="domain" description="YdbS-like PH" evidence="3">
    <location>
        <begin position="116"/>
        <end position="192"/>
    </location>
</feature>
<keyword evidence="2" id="KW-0472">Membrane</keyword>
<evidence type="ECO:0000259" key="3">
    <source>
        <dbReference type="Pfam" id="PF03703"/>
    </source>
</evidence>
<keyword evidence="2" id="KW-1133">Transmembrane helix</keyword>
<evidence type="ECO:0000313" key="4">
    <source>
        <dbReference type="EMBL" id="WZW98048.1"/>
    </source>
</evidence>
<organism evidence="4 5">
    <name type="scientific">Propioniciclava soli</name>
    <dbReference type="NCBI Taxonomy" id="2775081"/>
    <lineage>
        <taxon>Bacteria</taxon>
        <taxon>Bacillati</taxon>
        <taxon>Actinomycetota</taxon>
        <taxon>Actinomycetes</taxon>
        <taxon>Propionibacteriales</taxon>
        <taxon>Propionibacteriaceae</taxon>
        <taxon>Propioniciclava</taxon>
    </lineage>
</organism>
<proteinExistence type="predicted"/>
<accession>A0ABZ3C5L9</accession>
<protein>
    <submittedName>
        <fullName evidence="4">PH domain-containing protein</fullName>
    </submittedName>
</protein>
<dbReference type="EMBL" id="CP115965">
    <property type="protein sequence ID" value="WZW98048.1"/>
    <property type="molecule type" value="Genomic_DNA"/>
</dbReference>
<gene>
    <name evidence="4" type="ORF">PCC79_14290</name>
</gene>
<name>A0ABZ3C5L9_9ACTN</name>
<dbReference type="RefSeq" id="WP_342372212.1">
    <property type="nucleotide sequence ID" value="NZ_CP115965.1"/>
</dbReference>
<dbReference type="InterPro" id="IPR005182">
    <property type="entry name" value="YdbS-like_PH"/>
</dbReference>
<reference evidence="4 5" key="1">
    <citation type="journal article" date="2023" name="Environ Microbiome">
        <title>A coral-associated actinobacterium mitigates coral bleaching under heat stress.</title>
        <authorList>
            <person name="Li J."/>
            <person name="Zou Y."/>
            <person name="Li Q."/>
            <person name="Zhang J."/>
            <person name="Bourne D.G."/>
            <person name="Lyu Y."/>
            <person name="Liu C."/>
            <person name="Zhang S."/>
        </authorList>
    </citation>
    <scope>NUCLEOTIDE SEQUENCE [LARGE SCALE GENOMIC DNA]</scope>
    <source>
        <strain evidence="4 5">SCSIO 13291</strain>
    </source>
</reference>
<feature type="region of interest" description="Disordered" evidence="1">
    <location>
        <begin position="1"/>
        <end position="35"/>
    </location>
</feature>
<feature type="compositionally biased region" description="Basic and acidic residues" evidence="1">
    <location>
        <begin position="1"/>
        <end position="12"/>
    </location>
</feature>
<sequence>MQALRPDQHPADPEPVPTAVSPGGALPPLPPASEDRLGPPDVPAVFAPPADTWRRVSPKLITVRRISSSITFAVLALITAVPVWFIWEQAWAAAIPLVVFFLWWLWAWIRAGRVVRAIGYAEREADLCVTEGLWFKHLLVVPFGRMQVVKVSSGPLLRAHGLATVELVTASATTDATIPGLPLEEARILRDRLIELSDAKGSGL</sequence>
<dbReference type="Proteomes" id="UP001434337">
    <property type="component" value="Chromosome"/>
</dbReference>
<dbReference type="Pfam" id="PF03703">
    <property type="entry name" value="bPH_2"/>
    <property type="match status" value="1"/>
</dbReference>
<dbReference type="PANTHER" id="PTHR34473:SF3">
    <property type="entry name" value="TRANSMEMBRANE PROTEIN-RELATED"/>
    <property type="match status" value="1"/>
</dbReference>
<evidence type="ECO:0000256" key="2">
    <source>
        <dbReference type="SAM" id="Phobius"/>
    </source>
</evidence>